<dbReference type="AlphaFoldDB" id="A0A4D6NFG4"/>
<accession>A0A4D6NFG4</accession>
<name>A0A4D6NFG4_VIGUN</name>
<keyword evidence="2" id="KW-0472">Membrane</keyword>
<gene>
    <name evidence="3" type="ORF">DEO72_LG10g3670</name>
</gene>
<evidence type="ECO:0000256" key="1">
    <source>
        <dbReference type="SAM" id="MobiDB-lite"/>
    </source>
</evidence>
<feature type="transmembrane region" description="Helical" evidence="2">
    <location>
        <begin position="111"/>
        <end position="135"/>
    </location>
</feature>
<reference evidence="3 4" key="1">
    <citation type="submission" date="2019-04" db="EMBL/GenBank/DDBJ databases">
        <title>An improved genome assembly and genetic linkage map for asparagus bean, Vigna unguiculata ssp. sesquipedialis.</title>
        <authorList>
            <person name="Xia Q."/>
            <person name="Zhang R."/>
            <person name="Dong Y."/>
        </authorList>
    </citation>
    <scope>NUCLEOTIDE SEQUENCE [LARGE SCALE GENOMIC DNA]</scope>
    <source>
        <tissue evidence="3">Leaf</tissue>
    </source>
</reference>
<evidence type="ECO:0000313" key="4">
    <source>
        <dbReference type="Proteomes" id="UP000501690"/>
    </source>
</evidence>
<feature type="compositionally biased region" description="Basic and acidic residues" evidence="1">
    <location>
        <begin position="1"/>
        <end position="11"/>
    </location>
</feature>
<dbReference type="Proteomes" id="UP000501690">
    <property type="component" value="Linkage Group LG10"/>
</dbReference>
<evidence type="ECO:0000256" key="2">
    <source>
        <dbReference type="SAM" id="Phobius"/>
    </source>
</evidence>
<protein>
    <submittedName>
        <fullName evidence="3">Uncharacterized protein</fullName>
    </submittedName>
</protein>
<evidence type="ECO:0000313" key="3">
    <source>
        <dbReference type="EMBL" id="QCE12426.1"/>
    </source>
</evidence>
<keyword evidence="4" id="KW-1185">Reference proteome</keyword>
<feature type="region of interest" description="Disordered" evidence="1">
    <location>
        <begin position="1"/>
        <end position="29"/>
    </location>
</feature>
<organism evidence="3 4">
    <name type="scientific">Vigna unguiculata</name>
    <name type="common">Cowpea</name>
    <dbReference type="NCBI Taxonomy" id="3917"/>
    <lineage>
        <taxon>Eukaryota</taxon>
        <taxon>Viridiplantae</taxon>
        <taxon>Streptophyta</taxon>
        <taxon>Embryophyta</taxon>
        <taxon>Tracheophyta</taxon>
        <taxon>Spermatophyta</taxon>
        <taxon>Magnoliopsida</taxon>
        <taxon>eudicotyledons</taxon>
        <taxon>Gunneridae</taxon>
        <taxon>Pentapetalae</taxon>
        <taxon>rosids</taxon>
        <taxon>fabids</taxon>
        <taxon>Fabales</taxon>
        <taxon>Fabaceae</taxon>
        <taxon>Papilionoideae</taxon>
        <taxon>50 kb inversion clade</taxon>
        <taxon>NPAAA clade</taxon>
        <taxon>indigoferoid/millettioid clade</taxon>
        <taxon>Phaseoleae</taxon>
        <taxon>Vigna</taxon>
    </lineage>
</organism>
<feature type="transmembrane region" description="Helical" evidence="2">
    <location>
        <begin position="155"/>
        <end position="188"/>
    </location>
</feature>
<dbReference type="EMBL" id="CP039354">
    <property type="protein sequence ID" value="QCE12426.1"/>
    <property type="molecule type" value="Genomic_DNA"/>
</dbReference>
<feature type="compositionally biased region" description="Pro residues" evidence="1">
    <location>
        <begin position="12"/>
        <end position="28"/>
    </location>
</feature>
<keyword evidence="2" id="KW-1133">Transmembrane helix</keyword>
<proteinExistence type="predicted"/>
<keyword evidence="2" id="KW-0812">Transmembrane</keyword>
<sequence length="225" mass="25259">MLSTETPRDSPPETPPRNPPPEAPPRHPPISFRKCMKYIVLSMKDIPDHFHYMLLASGGAFLKFKAEKLTTQFDFKLEDLSDTGIVVLSFGEALGVFNPEITDEMTIMVGYLLVLLLIWPLQPVYQISIMLILISESLHYVLKLFGKLSGVYVAYGVFKLPLICFTATAAFALSLFVCFMMLLMIYLIQRYVGAGKTKVGEPGFTFEDFSVFVQGMMGGEVESYK</sequence>